<evidence type="ECO:0000256" key="2">
    <source>
        <dbReference type="ARBA" id="ARBA00023155"/>
    </source>
</evidence>
<evidence type="ECO:0000256" key="4">
    <source>
        <dbReference type="PROSITE-ProRule" id="PRU00108"/>
    </source>
</evidence>
<sequence length="711" mass="78764">MMFGLKPSKAAPSIWSFDSGYISSEPVLDDSLVVEASQDQTAAPEQSTTNFSLIEDSNGEFKSPNFWNVHIGGEHVRLQRDQQVAPLVTKVNVFTSKDCTRTNSIFLNHGQSLDESRTCVACELWAITNPGEGILCDKCSPPAPSRGDTIAELLTSALTKSNDYTSLSPESQSPDQEPSTPFTDIYQSTSTNGLLTSLPPLDQPLESYQENQRCSACELSALMSPEEPTKCASCLEIEVDSRPKELKPCKITRSRARRGFKLPLSALTKLQGWLDANQHDPYPSAETKKQLAQQCGITEKQVTTWFTNARARQLNPMETWLSSNSEDDASSESEGYESHTQGRRNVFKALANQGSSGNRSRPVQPSSIDTSYSCAESVSGSSAFSPHSSTRGPSRRGKKKNYRKQNVTPIIPEDTTSTPSQAPRHSPSVENWQCTFCQKTLTPKSWRRHEETQHLPRSRWTCMLRGPRLSFSRGSTSSCCAFCMQKDPTEDHFHSSHRIGVCAARSLQDRTYYRPDHLRQHVKNFHNSTLFDITASKWKSAAEAPQNDGWDCGFCSLHLSDWNSREVHIASHFRDGKTMKDWNQTATGDRAENAPTLQAAEPSLGTSVLTPREDHFSGVAISSPANVQFAPPTPAMPTTSHETLNEFLLRTSGTRLDMTVADTPVDGFPGAFGNFTQWPDLSNTVLPPVPDDSMMYDYNDFMTEGSPWSGL</sequence>
<evidence type="ECO:0000313" key="8">
    <source>
        <dbReference type="Proteomes" id="UP000799750"/>
    </source>
</evidence>
<dbReference type="EMBL" id="MU004181">
    <property type="protein sequence ID" value="KAF2503330.1"/>
    <property type="molecule type" value="Genomic_DNA"/>
</dbReference>
<dbReference type="AlphaFoldDB" id="A0A6A6RHR4"/>
<dbReference type="GO" id="GO:0003677">
    <property type="term" value="F:DNA binding"/>
    <property type="evidence" value="ECO:0007669"/>
    <property type="project" value="UniProtKB-UniRule"/>
</dbReference>
<feature type="compositionally biased region" description="Polar residues" evidence="5">
    <location>
        <begin position="404"/>
        <end position="427"/>
    </location>
</feature>
<dbReference type="Proteomes" id="UP000799750">
    <property type="component" value="Unassembled WGS sequence"/>
</dbReference>
<keyword evidence="8" id="KW-1185">Reference proteome</keyword>
<comment type="subcellular location">
    <subcellularLocation>
        <location evidence="4">Nucleus</location>
    </subcellularLocation>
</comment>
<organism evidence="7 8">
    <name type="scientific">Lophium mytilinum</name>
    <dbReference type="NCBI Taxonomy" id="390894"/>
    <lineage>
        <taxon>Eukaryota</taxon>
        <taxon>Fungi</taxon>
        <taxon>Dikarya</taxon>
        <taxon>Ascomycota</taxon>
        <taxon>Pezizomycotina</taxon>
        <taxon>Dothideomycetes</taxon>
        <taxon>Pleosporomycetidae</taxon>
        <taxon>Mytilinidiales</taxon>
        <taxon>Mytilinidiaceae</taxon>
        <taxon>Lophium</taxon>
    </lineage>
</organism>
<dbReference type="InterPro" id="IPR001356">
    <property type="entry name" value="HD"/>
</dbReference>
<dbReference type="Gene3D" id="1.10.10.60">
    <property type="entry name" value="Homeodomain-like"/>
    <property type="match status" value="1"/>
</dbReference>
<dbReference type="CDD" id="cd00086">
    <property type="entry name" value="homeodomain"/>
    <property type="match status" value="1"/>
</dbReference>
<feature type="region of interest" description="Disordered" evidence="5">
    <location>
        <begin position="317"/>
        <end position="427"/>
    </location>
</feature>
<evidence type="ECO:0000313" key="7">
    <source>
        <dbReference type="EMBL" id="KAF2503330.1"/>
    </source>
</evidence>
<dbReference type="GO" id="GO:0006355">
    <property type="term" value="P:regulation of DNA-templated transcription"/>
    <property type="evidence" value="ECO:0007669"/>
    <property type="project" value="InterPro"/>
</dbReference>
<evidence type="ECO:0000259" key="6">
    <source>
        <dbReference type="PROSITE" id="PS50071"/>
    </source>
</evidence>
<keyword evidence="3 4" id="KW-0539">Nucleus</keyword>
<evidence type="ECO:0000256" key="1">
    <source>
        <dbReference type="ARBA" id="ARBA00023125"/>
    </source>
</evidence>
<dbReference type="Pfam" id="PF05920">
    <property type="entry name" value="Homeobox_KN"/>
    <property type="match status" value="1"/>
</dbReference>
<evidence type="ECO:0000256" key="3">
    <source>
        <dbReference type="ARBA" id="ARBA00023242"/>
    </source>
</evidence>
<dbReference type="InterPro" id="IPR050224">
    <property type="entry name" value="TALE_homeobox"/>
</dbReference>
<proteinExistence type="predicted"/>
<dbReference type="InterPro" id="IPR009057">
    <property type="entry name" value="Homeodomain-like_sf"/>
</dbReference>
<dbReference type="InterPro" id="IPR008422">
    <property type="entry name" value="KN_HD"/>
</dbReference>
<feature type="DNA-binding region" description="Homeobox" evidence="4">
    <location>
        <begin position="255"/>
        <end position="317"/>
    </location>
</feature>
<dbReference type="SMART" id="SM00389">
    <property type="entry name" value="HOX"/>
    <property type="match status" value="1"/>
</dbReference>
<dbReference type="PROSITE" id="PS50071">
    <property type="entry name" value="HOMEOBOX_2"/>
    <property type="match status" value="1"/>
</dbReference>
<feature type="domain" description="Homeobox" evidence="6">
    <location>
        <begin position="253"/>
        <end position="316"/>
    </location>
</feature>
<feature type="region of interest" description="Disordered" evidence="5">
    <location>
        <begin position="163"/>
        <end position="186"/>
    </location>
</feature>
<gene>
    <name evidence="7" type="ORF">BU16DRAFT_37102</name>
</gene>
<feature type="compositionally biased region" description="Acidic residues" evidence="5">
    <location>
        <begin position="325"/>
        <end position="335"/>
    </location>
</feature>
<name>A0A6A6RHR4_9PEZI</name>
<protein>
    <recommendedName>
        <fullName evidence="6">Homeobox domain-containing protein</fullName>
    </recommendedName>
</protein>
<feature type="compositionally biased region" description="Basic residues" evidence="5">
    <location>
        <begin position="393"/>
        <end position="403"/>
    </location>
</feature>
<dbReference type="SUPFAM" id="SSF46689">
    <property type="entry name" value="Homeodomain-like"/>
    <property type="match status" value="1"/>
</dbReference>
<keyword evidence="2 4" id="KW-0371">Homeobox</keyword>
<dbReference type="PANTHER" id="PTHR11850">
    <property type="entry name" value="HOMEOBOX PROTEIN TRANSCRIPTION FACTORS"/>
    <property type="match status" value="1"/>
</dbReference>
<evidence type="ECO:0000256" key="5">
    <source>
        <dbReference type="SAM" id="MobiDB-lite"/>
    </source>
</evidence>
<feature type="compositionally biased region" description="Low complexity" evidence="5">
    <location>
        <begin position="168"/>
        <end position="181"/>
    </location>
</feature>
<feature type="compositionally biased region" description="Polar residues" evidence="5">
    <location>
        <begin position="352"/>
        <end position="392"/>
    </location>
</feature>
<dbReference type="GO" id="GO:0005634">
    <property type="term" value="C:nucleus"/>
    <property type="evidence" value="ECO:0007669"/>
    <property type="project" value="UniProtKB-SubCell"/>
</dbReference>
<accession>A0A6A6RHR4</accession>
<keyword evidence="1 4" id="KW-0238">DNA-binding</keyword>
<reference evidence="7" key="1">
    <citation type="journal article" date="2020" name="Stud. Mycol.">
        <title>101 Dothideomycetes genomes: a test case for predicting lifestyles and emergence of pathogens.</title>
        <authorList>
            <person name="Haridas S."/>
            <person name="Albert R."/>
            <person name="Binder M."/>
            <person name="Bloem J."/>
            <person name="Labutti K."/>
            <person name="Salamov A."/>
            <person name="Andreopoulos B."/>
            <person name="Baker S."/>
            <person name="Barry K."/>
            <person name="Bills G."/>
            <person name="Bluhm B."/>
            <person name="Cannon C."/>
            <person name="Castanera R."/>
            <person name="Culley D."/>
            <person name="Daum C."/>
            <person name="Ezra D."/>
            <person name="Gonzalez J."/>
            <person name="Henrissat B."/>
            <person name="Kuo A."/>
            <person name="Liang C."/>
            <person name="Lipzen A."/>
            <person name="Lutzoni F."/>
            <person name="Magnuson J."/>
            <person name="Mondo S."/>
            <person name="Nolan M."/>
            <person name="Ohm R."/>
            <person name="Pangilinan J."/>
            <person name="Park H.-J."/>
            <person name="Ramirez L."/>
            <person name="Alfaro M."/>
            <person name="Sun H."/>
            <person name="Tritt A."/>
            <person name="Yoshinaga Y."/>
            <person name="Zwiers L.-H."/>
            <person name="Turgeon B."/>
            <person name="Goodwin S."/>
            <person name="Spatafora J."/>
            <person name="Crous P."/>
            <person name="Grigoriev I."/>
        </authorList>
    </citation>
    <scope>NUCLEOTIDE SEQUENCE</scope>
    <source>
        <strain evidence="7">CBS 269.34</strain>
    </source>
</reference>
<dbReference type="OrthoDB" id="10056939at2759"/>